<dbReference type="Proteomes" id="UP000244932">
    <property type="component" value="Unassembled WGS sequence"/>
</dbReference>
<evidence type="ECO:0000313" key="1">
    <source>
        <dbReference type="EMBL" id="SPF31206.1"/>
    </source>
</evidence>
<organism evidence="1 2">
    <name type="scientific">Pontivivens insulae</name>
    <dbReference type="NCBI Taxonomy" id="1639689"/>
    <lineage>
        <taxon>Bacteria</taxon>
        <taxon>Pseudomonadati</taxon>
        <taxon>Pseudomonadota</taxon>
        <taxon>Alphaproteobacteria</taxon>
        <taxon>Rhodobacterales</taxon>
        <taxon>Paracoccaceae</taxon>
        <taxon>Pontivivens</taxon>
    </lineage>
</organism>
<sequence>MFGPAWGIAFTHAGLNDMAHPGRFCSSQHGAALFQLAHQPHAGRIEVLDREDAGHAFESWRQSFGLGQIALDDFRSLIRKRLCLRR</sequence>
<evidence type="ECO:0000313" key="2">
    <source>
        <dbReference type="Proteomes" id="UP000244932"/>
    </source>
</evidence>
<keyword evidence="2" id="KW-1185">Reference proteome</keyword>
<dbReference type="EMBL" id="OMKW01000009">
    <property type="protein sequence ID" value="SPF31206.1"/>
    <property type="molecule type" value="Genomic_DNA"/>
</dbReference>
<name>A0A2R8AG76_9RHOB</name>
<dbReference type="AlphaFoldDB" id="A0A2R8AG76"/>
<proteinExistence type="predicted"/>
<reference evidence="1 2" key="1">
    <citation type="submission" date="2018-03" db="EMBL/GenBank/DDBJ databases">
        <authorList>
            <person name="Keele B.F."/>
        </authorList>
    </citation>
    <scope>NUCLEOTIDE SEQUENCE [LARGE SCALE GENOMIC DNA]</scope>
    <source>
        <strain evidence="1 2">CeCT 8812</strain>
    </source>
</reference>
<protein>
    <submittedName>
        <fullName evidence="1">Uncharacterized protein</fullName>
    </submittedName>
</protein>
<gene>
    <name evidence="1" type="ORF">POI8812_03563</name>
</gene>
<accession>A0A2R8AG76</accession>